<sequence>MSGRLPKKVPKKTKYCDIGYLFGIYIEQHKMYCIYSVPKTLIIIFVSYNTLPNNIISSIHLKQFNSILFDLRVNTLFGAWLIGFWQIFPDT</sequence>
<evidence type="ECO:0000313" key="1">
    <source>
        <dbReference type="EMBL" id="JAA79128.1"/>
    </source>
</evidence>
<name>S4NU66_9NEOP</name>
<reference evidence="1" key="2">
    <citation type="submission" date="2013-05" db="EMBL/GenBank/DDBJ databases">
        <authorList>
            <person name="Carter J.-M."/>
            <person name="Baker S.C."/>
            <person name="Pink R."/>
            <person name="Carter D.R.F."/>
            <person name="Collins A."/>
            <person name="Tomlin J."/>
            <person name="Gibbs M."/>
            <person name="Breuker C.J."/>
        </authorList>
    </citation>
    <scope>NUCLEOTIDE SEQUENCE</scope>
    <source>
        <tissue evidence="1">Ovary</tissue>
    </source>
</reference>
<accession>S4NU66</accession>
<dbReference type="AlphaFoldDB" id="S4NU66"/>
<proteinExistence type="predicted"/>
<reference evidence="1" key="1">
    <citation type="journal article" date="2013" name="BMC Genomics">
        <title>Unscrambling butterfly oogenesis.</title>
        <authorList>
            <person name="Carter J.M."/>
            <person name="Baker S.C."/>
            <person name="Pink R."/>
            <person name="Carter D.R."/>
            <person name="Collins A."/>
            <person name="Tomlin J."/>
            <person name="Gibbs M."/>
            <person name="Breuker C.J."/>
        </authorList>
    </citation>
    <scope>NUCLEOTIDE SEQUENCE</scope>
    <source>
        <tissue evidence="1">Ovary</tissue>
    </source>
</reference>
<dbReference type="EMBL" id="GAIX01013432">
    <property type="protein sequence ID" value="JAA79128.1"/>
    <property type="molecule type" value="Transcribed_RNA"/>
</dbReference>
<organism evidence="1">
    <name type="scientific">Pararge aegeria</name>
    <name type="common">speckled wood butterfly</name>
    <dbReference type="NCBI Taxonomy" id="116150"/>
    <lineage>
        <taxon>Eukaryota</taxon>
        <taxon>Metazoa</taxon>
        <taxon>Ecdysozoa</taxon>
        <taxon>Arthropoda</taxon>
        <taxon>Hexapoda</taxon>
        <taxon>Insecta</taxon>
        <taxon>Pterygota</taxon>
        <taxon>Neoptera</taxon>
        <taxon>Endopterygota</taxon>
        <taxon>Lepidoptera</taxon>
        <taxon>Glossata</taxon>
        <taxon>Ditrysia</taxon>
        <taxon>Papilionoidea</taxon>
        <taxon>Nymphalidae</taxon>
        <taxon>Satyrinae</taxon>
        <taxon>Satyrini</taxon>
        <taxon>Parargina</taxon>
        <taxon>Pararge</taxon>
    </lineage>
</organism>
<protein>
    <submittedName>
        <fullName evidence="1">Uncharacterized protein</fullName>
    </submittedName>
</protein>